<feature type="compositionally biased region" description="Basic and acidic residues" evidence="1">
    <location>
        <begin position="160"/>
        <end position="170"/>
    </location>
</feature>
<organism evidence="2 3">
    <name type="scientific">Piptocephalis cylindrospora</name>
    <dbReference type="NCBI Taxonomy" id="1907219"/>
    <lineage>
        <taxon>Eukaryota</taxon>
        <taxon>Fungi</taxon>
        <taxon>Fungi incertae sedis</taxon>
        <taxon>Zoopagomycota</taxon>
        <taxon>Zoopagomycotina</taxon>
        <taxon>Zoopagomycetes</taxon>
        <taxon>Zoopagales</taxon>
        <taxon>Piptocephalidaceae</taxon>
        <taxon>Piptocephalis</taxon>
    </lineage>
</organism>
<reference evidence="3" key="1">
    <citation type="journal article" date="2018" name="Nat. Microbiol.">
        <title>Leveraging single-cell genomics to expand the fungal tree of life.</title>
        <authorList>
            <person name="Ahrendt S.R."/>
            <person name="Quandt C.A."/>
            <person name="Ciobanu D."/>
            <person name="Clum A."/>
            <person name="Salamov A."/>
            <person name="Andreopoulos B."/>
            <person name="Cheng J.F."/>
            <person name="Woyke T."/>
            <person name="Pelin A."/>
            <person name="Henrissat B."/>
            <person name="Reynolds N.K."/>
            <person name="Benny G.L."/>
            <person name="Smith M.E."/>
            <person name="James T.Y."/>
            <person name="Grigoriev I.V."/>
        </authorList>
    </citation>
    <scope>NUCLEOTIDE SEQUENCE [LARGE SCALE GENOMIC DNA]</scope>
</reference>
<evidence type="ECO:0000313" key="3">
    <source>
        <dbReference type="Proteomes" id="UP000267251"/>
    </source>
</evidence>
<evidence type="ECO:0000313" key="2">
    <source>
        <dbReference type="EMBL" id="RKP11615.1"/>
    </source>
</evidence>
<gene>
    <name evidence="2" type="ORF">BJ684DRAFT_17810</name>
</gene>
<feature type="region of interest" description="Disordered" evidence="1">
    <location>
        <begin position="74"/>
        <end position="106"/>
    </location>
</feature>
<feature type="region of interest" description="Disordered" evidence="1">
    <location>
        <begin position="130"/>
        <end position="170"/>
    </location>
</feature>
<feature type="region of interest" description="Disordered" evidence="1">
    <location>
        <begin position="236"/>
        <end position="263"/>
    </location>
</feature>
<proteinExistence type="predicted"/>
<name>A0A4P9XYU6_9FUNG</name>
<dbReference type="AlphaFoldDB" id="A0A4P9XYU6"/>
<protein>
    <submittedName>
        <fullName evidence="2">Uncharacterized protein</fullName>
    </submittedName>
</protein>
<sequence>MSNEAIWLIGKEEEGIPGQQMEGYWIMGEMVVEDGKCFIQNHQDSLLNEGVDVICAIYLVDTSSVLSASPSLVNHVKESQGSHQQRQDEARERERERERKESGPKRALSWAGAYLEKPFSTLALTTAWNQARPAARGSVSRRRKRGPWEEEVRSPGSQEGRVDSWEETERSCTVPLEQLLPRPTERMEEASGPEMVQKYEAEVQWQRRACTRETQRGIPKNMERVGEAVDFELGRRRGRRRRDWRSPSRYGSSGLGIPGKEEA</sequence>
<accession>A0A4P9XYU6</accession>
<evidence type="ECO:0000256" key="1">
    <source>
        <dbReference type="SAM" id="MobiDB-lite"/>
    </source>
</evidence>
<dbReference type="EMBL" id="KZ988770">
    <property type="protein sequence ID" value="RKP11615.1"/>
    <property type="molecule type" value="Genomic_DNA"/>
</dbReference>
<dbReference type="Proteomes" id="UP000267251">
    <property type="component" value="Unassembled WGS sequence"/>
</dbReference>
<keyword evidence="3" id="KW-1185">Reference proteome</keyword>
<feature type="compositionally biased region" description="Basic and acidic residues" evidence="1">
    <location>
        <begin position="75"/>
        <end position="104"/>
    </location>
</feature>